<keyword evidence="3" id="KW-1185">Reference proteome</keyword>
<keyword evidence="2" id="KW-0614">Plasmid</keyword>
<organism evidence="2 3">
    <name type="scientific">Celeribacter indicus</name>
    <dbReference type="NCBI Taxonomy" id="1208324"/>
    <lineage>
        <taxon>Bacteria</taxon>
        <taxon>Pseudomonadati</taxon>
        <taxon>Pseudomonadota</taxon>
        <taxon>Alphaproteobacteria</taxon>
        <taxon>Rhodobacterales</taxon>
        <taxon>Roseobacteraceae</taxon>
        <taxon>Celeribacter</taxon>
    </lineage>
</organism>
<dbReference type="KEGG" id="cid:P73_4818"/>
<dbReference type="AlphaFoldDB" id="A0A0B5E1M3"/>
<dbReference type="OrthoDB" id="7909028at2"/>
<dbReference type="Proteomes" id="UP000031521">
    <property type="component" value="Plasmid pP73E"/>
</dbReference>
<geneLocation type="plasmid" evidence="2 3">
    <name>pP73E</name>
</geneLocation>
<dbReference type="EMBL" id="CP004398">
    <property type="protein sequence ID" value="AJE49533.1"/>
    <property type="molecule type" value="Genomic_DNA"/>
</dbReference>
<evidence type="ECO:0000313" key="3">
    <source>
        <dbReference type="Proteomes" id="UP000031521"/>
    </source>
</evidence>
<dbReference type="RefSeq" id="WP_050686563.1">
    <property type="nucleotide sequence ID" value="NZ_CP004398.1"/>
</dbReference>
<sequence>MANVSIREAVKIYQVSRPTLTKALKTGKVSGVQDGKGQWQIDPAELARVYQPRTESAKTGGQDEPDNFTNKNTHLPGEVNTLKAQLAEAEQRAAVAEALAEERGKHIEDLRRMLPAPQEAQRPGWRWPWKR</sequence>
<accession>A0A0B5E1M3</accession>
<reference evidence="2 3" key="1">
    <citation type="journal article" date="2014" name="Int. J. Syst. Evol. Microbiol.">
        <title>Celeribacter indicus sp. nov., a polycyclic aromatic hydrocarbon-degrading bacterium from deep-sea sediment and reclassification of Huaishuia halophila as Celeribacter halophilus comb. nov.</title>
        <authorList>
            <person name="Lai Q."/>
            <person name="Cao J."/>
            <person name="Yuan J."/>
            <person name="Li F."/>
            <person name="Shao Z."/>
        </authorList>
    </citation>
    <scope>NUCLEOTIDE SEQUENCE [LARGE SCALE GENOMIC DNA]</scope>
    <source>
        <strain evidence="2">P73</strain>
        <plasmid evidence="3">Plasmid pP73E</plasmid>
    </source>
</reference>
<protein>
    <submittedName>
        <fullName evidence="2">Putative site-specific recombinase-resolvase</fullName>
    </submittedName>
</protein>
<evidence type="ECO:0000256" key="1">
    <source>
        <dbReference type="SAM" id="MobiDB-lite"/>
    </source>
</evidence>
<name>A0A0B5E1M3_9RHOB</name>
<dbReference type="HOGENOM" id="CLU_1747934_0_0_5"/>
<feature type="region of interest" description="Disordered" evidence="1">
    <location>
        <begin position="110"/>
        <end position="131"/>
    </location>
</feature>
<proteinExistence type="predicted"/>
<gene>
    <name evidence="2" type="ORF">P73_4818</name>
</gene>
<feature type="region of interest" description="Disordered" evidence="1">
    <location>
        <begin position="51"/>
        <end position="75"/>
    </location>
</feature>
<evidence type="ECO:0000313" key="2">
    <source>
        <dbReference type="EMBL" id="AJE49533.1"/>
    </source>
</evidence>